<reference evidence="2" key="1">
    <citation type="journal article" date="2014" name="Int. J. Syst. Evol. Microbiol.">
        <title>Complete genome sequence of Corynebacterium casei LMG S-19264T (=DSM 44701T), isolated from a smear-ripened cheese.</title>
        <authorList>
            <consortium name="US DOE Joint Genome Institute (JGI-PGF)"/>
            <person name="Walter F."/>
            <person name="Albersmeier A."/>
            <person name="Kalinowski J."/>
            <person name="Ruckert C."/>
        </authorList>
    </citation>
    <scope>NUCLEOTIDE SEQUENCE</scope>
    <source>
        <strain evidence="2">NBRC 108769</strain>
    </source>
</reference>
<evidence type="ECO:0000256" key="1">
    <source>
        <dbReference type="SAM" id="SignalP"/>
    </source>
</evidence>
<organism evidence="2 3">
    <name type="scientific">Portibacter lacus</name>
    <dbReference type="NCBI Taxonomy" id="1099794"/>
    <lineage>
        <taxon>Bacteria</taxon>
        <taxon>Pseudomonadati</taxon>
        <taxon>Bacteroidota</taxon>
        <taxon>Saprospiria</taxon>
        <taxon>Saprospirales</taxon>
        <taxon>Haliscomenobacteraceae</taxon>
        <taxon>Portibacter</taxon>
    </lineage>
</organism>
<dbReference type="RefSeq" id="WP_235292163.1">
    <property type="nucleotide sequence ID" value="NZ_BSOH01000027.1"/>
</dbReference>
<evidence type="ECO:0008006" key="4">
    <source>
        <dbReference type="Google" id="ProtNLM"/>
    </source>
</evidence>
<proteinExistence type="predicted"/>
<dbReference type="Proteomes" id="UP001156666">
    <property type="component" value="Unassembled WGS sequence"/>
</dbReference>
<keyword evidence="3" id="KW-1185">Reference proteome</keyword>
<feature type="signal peptide" evidence="1">
    <location>
        <begin position="1"/>
        <end position="21"/>
    </location>
</feature>
<reference evidence="2" key="2">
    <citation type="submission" date="2023-01" db="EMBL/GenBank/DDBJ databases">
        <title>Draft genome sequence of Portibacter lacus strain NBRC 108769.</title>
        <authorList>
            <person name="Sun Q."/>
            <person name="Mori K."/>
        </authorList>
    </citation>
    <scope>NUCLEOTIDE SEQUENCE</scope>
    <source>
        <strain evidence="2">NBRC 108769</strain>
    </source>
</reference>
<evidence type="ECO:0000313" key="3">
    <source>
        <dbReference type="Proteomes" id="UP001156666"/>
    </source>
</evidence>
<gene>
    <name evidence="2" type="ORF">GCM10007940_37820</name>
</gene>
<keyword evidence="1" id="KW-0732">Signal</keyword>
<dbReference type="AlphaFoldDB" id="A0AA37WEV5"/>
<name>A0AA37WEV5_9BACT</name>
<sequence length="186" mass="20775">MKKITLILSIVLLGLSINAQKDETIFGQSGIRFTGIWGGSTTSINGFQDDFDFIGGGFFAFEFNKSLLLGWDNYEMRSTLNDGGKFSLTTHNFLVGYTPYSYKSFHPYFYTSVGNGIADVKSEGRDRILSVQPSIGLELNVFRWLRISLDGGYRFISGSDFTSVSDQMLSSPFVGVRAKFGWSWGR</sequence>
<dbReference type="EMBL" id="BSOH01000027">
    <property type="protein sequence ID" value="GLR19166.1"/>
    <property type="molecule type" value="Genomic_DNA"/>
</dbReference>
<comment type="caution">
    <text evidence="2">The sequence shown here is derived from an EMBL/GenBank/DDBJ whole genome shotgun (WGS) entry which is preliminary data.</text>
</comment>
<accession>A0AA37WEV5</accession>
<feature type="chain" id="PRO_5041417006" description="Outer membrane protein beta-barrel domain-containing protein" evidence="1">
    <location>
        <begin position="22"/>
        <end position="186"/>
    </location>
</feature>
<protein>
    <recommendedName>
        <fullName evidence="4">Outer membrane protein beta-barrel domain-containing protein</fullName>
    </recommendedName>
</protein>
<evidence type="ECO:0000313" key="2">
    <source>
        <dbReference type="EMBL" id="GLR19166.1"/>
    </source>
</evidence>